<evidence type="ECO:0008006" key="3">
    <source>
        <dbReference type="Google" id="ProtNLM"/>
    </source>
</evidence>
<proteinExistence type="predicted"/>
<dbReference type="EMBL" id="JBHSAF010000005">
    <property type="protein sequence ID" value="MFC3913083.1"/>
    <property type="molecule type" value="Genomic_DNA"/>
</dbReference>
<reference evidence="2" key="1">
    <citation type="journal article" date="2019" name="Int. J. Syst. Evol. Microbiol.">
        <title>The Global Catalogue of Microorganisms (GCM) 10K type strain sequencing project: providing services to taxonomists for standard genome sequencing and annotation.</title>
        <authorList>
            <consortium name="The Broad Institute Genomics Platform"/>
            <consortium name="The Broad Institute Genome Sequencing Center for Infectious Disease"/>
            <person name="Wu L."/>
            <person name="Ma J."/>
        </authorList>
    </citation>
    <scope>NUCLEOTIDE SEQUENCE [LARGE SCALE GENOMIC DNA]</scope>
    <source>
        <strain evidence="2">CCUG 54939</strain>
    </source>
</reference>
<comment type="caution">
    <text evidence="1">The sequence shown here is derived from an EMBL/GenBank/DDBJ whole genome shotgun (WGS) entry which is preliminary data.</text>
</comment>
<dbReference type="Proteomes" id="UP001595692">
    <property type="component" value="Unassembled WGS sequence"/>
</dbReference>
<evidence type="ECO:0000313" key="1">
    <source>
        <dbReference type="EMBL" id="MFC3913083.1"/>
    </source>
</evidence>
<protein>
    <recommendedName>
        <fullName evidence="3">DUF2283 domain-containing protein</fullName>
    </recommendedName>
</protein>
<dbReference type="RefSeq" id="WP_377151318.1">
    <property type="nucleotide sequence ID" value="NZ_JBHSAF010000005.1"/>
</dbReference>
<organism evidence="1 2">
    <name type="scientific">Pseudaeromonas sharmana</name>
    <dbReference type="NCBI Taxonomy" id="328412"/>
    <lineage>
        <taxon>Bacteria</taxon>
        <taxon>Pseudomonadati</taxon>
        <taxon>Pseudomonadota</taxon>
        <taxon>Gammaproteobacteria</taxon>
        <taxon>Aeromonadales</taxon>
        <taxon>Aeromonadaceae</taxon>
        <taxon>Pseudaeromonas</taxon>
    </lineage>
</organism>
<gene>
    <name evidence="1" type="ORF">ACFOSS_06325</name>
</gene>
<keyword evidence="2" id="KW-1185">Reference proteome</keyword>
<evidence type="ECO:0000313" key="2">
    <source>
        <dbReference type="Proteomes" id="UP001595692"/>
    </source>
</evidence>
<name>A0ABV8CLT1_9GAMM</name>
<sequence>MTLDEITLLSREGGWQAAHVEFDPLSLEWVVDLADQQGQRVALTDAKGARVGFADERLAEAALADYLDCPILLSHQQRRYD</sequence>
<accession>A0ABV8CLT1</accession>